<dbReference type="GO" id="GO:0031419">
    <property type="term" value="F:cobalamin binding"/>
    <property type="evidence" value="ECO:0007669"/>
    <property type="project" value="InterPro"/>
</dbReference>
<dbReference type="PROSITE" id="PS51332">
    <property type="entry name" value="B12_BINDING"/>
    <property type="match status" value="1"/>
</dbReference>
<gene>
    <name evidence="2" type="ORF">ASZ90_002696</name>
</gene>
<feature type="domain" description="B12-binding" evidence="1">
    <location>
        <begin position="1"/>
        <end position="108"/>
    </location>
</feature>
<evidence type="ECO:0000313" key="2">
    <source>
        <dbReference type="EMBL" id="KUG27458.1"/>
    </source>
</evidence>
<name>A0A0W8G360_9ZZZZ</name>
<dbReference type="InterPro" id="IPR006158">
    <property type="entry name" value="Cobalamin-bd"/>
</dbReference>
<dbReference type="GO" id="GO:0046872">
    <property type="term" value="F:metal ion binding"/>
    <property type="evidence" value="ECO:0007669"/>
    <property type="project" value="InterPro"/>
</dbReference>
<dbReference type="AlphaFoldDB" id="A0A0W8G360"/>
<dbReference type="Pfam" id="PF02310">
    <property type="entry name" value="B12-binding"/>
    <property type="match status" value="1"/>
</dbReference>
<evidence type="ECO:0000259" key="1">
    <source>
        <dbReference type="PROSITE" id="PS51332"/>
    </source>
</evidence>
<dbReference type="EMBL" id="LNQE01000327">
    <property type="protein sequence ID" value="KUG27458.1"/>
    <property type="molecule type" value="Genomic_DNA"/>
</dbReference>
<dbReference type="SUPFAM" id="SSF52242">
    <property type="entry name" value="Cobalamin (vitamin B12)-binding domain"/>
    <property type="match status" value="1"/>
</dbReference>
<organism evidence="2">
    <name type="scientific">hydrocarbon metagenome</name>
    <dbReference type="NCBI Taxonomy" id="938273"/>
    <lineage>
        <taxon>unclassified sequences</taxon>
        <taxon>metagenomes</taxon>
        <taxon>ecological metagenomes</taxon>
    </lineage>
</organism>
<dbReference type="InterPro" id="IPR036724">
    <property type="entry name" value="Cobalamin-bd_sf"/>
</dbReference>
<reference evidence="2" key="1">
    <citation type="journal article" date="2015" name="Proc. Natl. Acad. Sci. U.S.A.">
        <title>Networks of energetic and metabolic interactions define dynamics in microbial communities.</title>
        <authorList>
            <person name="Embree M."/>
            <person name="Liu J.K."/>
            <person name="Al-Bassam M.M."/>
            <person name="Zengler K."/>
        </authorList>
    </citation>
    <scope>NUCLEOTIDE SEQUENCE</scope>
</reference>
<proteinExistence type="predicted"/>
<comment type="caution">
    <text evidence="2">The sequence shown here is derived from an EMBL/GenBank/DDBJ whole genome shotgun (WGS) entry which is preliminary data.</text>
</comment>
<protein>
    <recommendedName>
        <fullName evidence="1">B12-binding domain-containing protein</fullName>
    </recommendedName>
</protein>
<sequence length="108" mass="11930">MVSDFFEMDGFSTFYMGANCSTKSVAEAVADRKADLLCLSVTMYQNLNQAQDTIALMRKTFPHLRLMLGGFPFLSSPDLATRLGADGYAKDAQAAVELGYRLCLERKT</sequence>
<dbReference type="Gene3D" id="3.40.50.280">
    <property type="entry name" value="Cobalamin-binding domain"/>
    <property type="match status" value="1"/>
</dbReference>
<accession>A0A0W8G360</accession>